<dbReference type="EC" id="2.1.1.171" evidence="4"/>
<dbReference type="PANTHER" id="PTHR43542">
    <property type="entry name" value="METHYLTRANSFERASE"/>
    <property type="match status" value="1"/>
</dbReference>
<feature type="compositionally biased region" description="Basic residues" evidence="3">
    <location>
        <begin position="1"/>
        <end position="14"/>
    </location>
</feature>
<gene>
    <name evidence="4" type="primary">rsmD</name>
    <name evidence="4" type="ORF">V7x_46980</name>
</gene>
<dbReference type="Pfam" id="PF03602">
    <property type="entry name" value="Cons_hypoth95"/>
    <property type="match status" value="1"/>
</dbReference>
<evidence type="ECO:0000256" key="3">
    <source>
        <dbReference type="SAM" id="MobiDB-lite"/>
    </source>
</evidence>
<evidence type="ECO:0000256" key="2">
    <source>
        <dbReference type="ARBA" id="ARBA00022679"/>
    </source>
</evidence>
<comment type="caution">
    <text evidence="4">The sequence shown here is derived from an EMBL/GenBank/DDBJ whole genome shotgun (WGS) entry which is preliminary data.</text>
</comment>
<dbReference type="GO" id="GO:0052913">
    <property type="term" value="F:16S rRNA (guanine(966)-N(2))-methyltransferase activity"/>
    <property type="evidence" value="ECO:0007669"/>
    <property type="project" value="UniProtKB-EC"/>
</dbReference>
<dbReference type="EMBL" id="SJPZ01000002">
    <property type="protein sequence ID" value="TWU62961.1"/>
    <property type="molecule type" value="Genomic_DNA"/>
</dbReference>
<sequence>MSKKHPRRGKSRSSRKFDAAQTGHQDGDADDSAAKAPRGGKSAAKTHATTLRIIGGSMRGRTVRYHGAAYTRPMKDSVRENLFNILGPAVRGAVGFDLFAGTGAIAFEAISRGANGVTVVEQSRHAMKTLKDSASQLGIEDRLNLIIGDTFRIALKLLGPPDADTPWIVFLCPPYRMWEDETTLGKLNQMIRAFLEHAPLGSVLVAETDKFFDTTRLPAAAWDFREYGNVRLCFVEPAVICGMNL</sequence>
<dbReference type="Proteomes" id="UP000316476">
    <property type="component" value="Unassembled WGS sequence"/>
</dbReference>
<accession>A0A5C6FS43</accession>
<dbReference type="InterPro" id="IPR029063">
    <property type="entry name" value="SAM-dependent_MTases_sf"/>
</dbReference>
<keyword evidence="2 4" id="KW-0808">Transferase</keyword>
<protein>
    <submittedName>
        <fullName evidence="4">Ribosomal RNA small subunit methyltransferase D</fullName>
        <ecNumber evidence="4">2.1.1.171</ecNumber>
    </submittedName>
</protein>
<evidence type="ECO:0000313" key="4">
    <source>
        <dbReference type="EMBL" id="TWU62961.1"/>
    </source>
</evidence>
<evidence type="ECO:0000256" key="1">
    <source>
        <dbReference type="ARBA" id="ARBA00022603"/>
    </source>
</evidence>
<organism evidence="4 5">
    <name type="scientific">Crateriforma conspicua</name>
    <dbReference type="NCBI Taxonomy" id="2527996"/>
    <lineage>
        <taxon>Bacteria</taxon>
        <taxon>Pseudomonadati</taxon>
        <taxon>Planctomycetota</taxon>
        <taxon>Planctomycetia</taxon>
        <taxon>Planctomycetales</taxon>
        <taxon>Planctomycetaceae</taxon>
        <taxon>Crateriforma</taxon>
    </lineage>
</organism>
<dbReference type="InterPro" id="IPR004398">
    <property type="entry name" value="RNA_MeTrfase_RsmD"/>
</dbReference>
<keyword evidence="1 4" id="KW-0489">Methyltransferase</keyword>
<name>A0A5C6FS43_9PLAN</name>
<proteinExistence type="predicted"/>
<dbReference type="RefSeq" id="WP_146415663.1">
    <property type="nucleotide sequence ID" value="NZ_SJPZ01000002.1"/>
</dbReference>
<dbReference type="PANTHER" id="PTHR43542:SF1">
    <property type="entry name" value="METHYLTRANSFERASE"/>
    <property type="match status" value="1"/>
</dbReference>
<reference evidence="4 5" key="1">
    <citation type="submission" date="2019-02" db="EMBL/GenBank/DDBJ databases">
        <title>Deep-cultivation of Planctomycetes and their phenomic and genomic characterization uncovers novel biology.</title>
        <authorList>
            <person name="Wiegand S."/>
            <person name="Jogler M."/>
            <person name="Boedeker C."/>
            <person name="Pinto D."/>
            <person name="Vollmers J."/>
            <person name="Rivas-Marin E."/>
            <person name="Kohn T."/>
            <person name="Peeters S.H."/>
            <person name="Heuer A."/>
            <person name="Rast P."/>
            <person name="Oberbeckmann S."/>
            <person name="Bunk B."/>
            <person name="Jeske O."/>
            <person name="Meyerdierks A."/>
            <person name="Storesund J.E."/>
            <person name="Kallscheuer N."/>
            <person name="Luecker S."/>
            <person name="Lage O.M."/>
            <person name="Pohl T."/>
            <person name="Merkel B.J."/>
            <person name="Hornburger P."/>
            <person name="Mueller R.-W."/>
            <person name="Bruemmer F."/>
            <person name="Labrenz M."/>
            <person name="Spormann A.M."/>
            <person name="Op Den Camp H."/>
            <person name="Overmann J."/>
            <person name="Amann R."/>
            <person name="Jetten M.S.M."/>
            <person name="Mascher T."/>
            <person name="Medema M.H."/>
            <person name="Devos D.P."/>
            <person name="Kaster A.-K."/>
            <person name="Ovreas L."/>
            <person name="Rohde M."/>
            <person name="Galperin M.Y."/>
            <person name="Jogler C."/>
        </authorList>
    </citation>
    <scope>NUCLEOTIDE SEQUENCE [LARGE SCALE GENOMIC DNA]</scope>
    <source>
        <strain evidence="4 5">V7</strain>
    </source>
</reference>
<dbReference type="CDD" id="cd02440">
    <property type="entry name" value="AdoMet_MTases"/>
    <property type="match status" value="1"/>
</dbReference>
<evidence type="ECO:0000313" key="5">
    <source>
        <dbReference type="Proteomes" id="UP000316476"/>
    </source>
</evidence>
<dbReference type="SUPFAM" id="SSF53335">
    <property type="entry name" value="S-adenosyl-L-methionine-dependent methyltransferases"/>
    <property type="match status" value="1"/>
</dbReference>
<dbReference type="AlphaFoldDB" id="A0A5C6FS43"/>
<feature type="region of interest" description="Disordered" evidence="3">
    <location>
        <begin position="1"/>
        <end position="49"/>
    </location>
</feature>
<dbReference type="Gene3D" id="3.40.50.150">
    <property type="entry name" value="Vaccinia Virus protein VP39"/>
    <property type="match status" value="1"/>
</dbReference>
<dbReference type="OrthoDB" id="9803017at2"/>